<evidence type="ECO:0000256" key="8">
    <source>
        <dbReference type="ARBA" id="ARBA00045159"/>
    </source>
</evidence>
<dbReference type="CTD" id="1802"/>
<dbReference type="UniPathway" id="UPA00559"/>
<gene>
    <name evidence="11" type="primary">LOC103509763</name>
</gene>
<dbReference type="GO" id="GO:0046872">
    <property type="term" value="F:metal ion binding"/>
    <property type="evidence" value="ECO:0007669"/>
    <property type="project" value="UniProtKB-KW"/>
</dbReference>
<dbReference type="PANTHER" id="PTHR10762:SF2">
    <property type="entry name" value="2-(3-AMINO-3-CARBOXYPROPYL)HISTIDINE SYNTHASE SUBUNIT 2"/>
    <property type="match status" value="1"/>
</dbReference>
<reference evidence="11" key="1">
    <citation type="submission" date="2025-08" db="UniProtKB">
        <authorList>
            <consortium name="RefSeq"/>
        </authorList>
    </citation>
    <scope>IDENTIFICATION</scope>
</reference>
<evidence type="ECO:0000256" key="6">
    <source>
        <dbReference type="ARBA" id="ARBA00023004"/>
    </source>
</evidence>
<dbReference type="SFLD" id="SFLDG01121">
    <property type="entry name" value="Diphthamide_biosynthesis"/>
    <property type="match status" value="1"/>
</dbReference>
<organism evidence="10 11">
    <name type="scientific">Diaphorina citri</name>
    <name type="common">Asian citrus psyllid</name>
    <dbReference type="NCBI Taxonomy" id="121845"/>
    <lineage>
        <taxon>Eukaryota</taxon>
        <taxon>Metazoa</taxon>
        <taxon>Ecdysozoa</taxon>
        <taxon>Arthropoda</taxon>
        <taxon>Hexapoda</taxon>
        <taxon>Insecta</taxon>
        <taxon>Pterygota</taxon>
        <taxon>Neoptera</taxon>
        <taxon>Paraneoptera</taxon>
        <taxon>Hemiptera</taxon>
        <taxon>Sternorrhyncha</taxon>
        <taxon>Psylloidea</taxon>
        <taxon>Psyllidae</taxon>
        <taxon>Diaphorininae</taxon>
        <taxon>Diaphorina</taxon>
    </lineage>
</organism>
<protein>
    <recommendedName>
        <fullName evidence="4 9">2-(3-amino-3-carboxypropyl)histidine synthase subunit 2</fullName>
    </recommendedName>
</protein>
<evidence type="ECO:0000256" key="9">
    <source>
        <dbReference type="RuleBase" id="RU364133"/>
    </source>
</evidence>
<dbReference type="GeneID" id="103509763"/>
<dbReference type="PaxDb" id="121845-A0A3Q0IZ26"/>
<evidence type="ECO:0000256" key="7">
    <source>
        <dbReference type="ARBA" id="ARBA00023014"/>
    </source>
</evidence>
<dbReference type="AlphaFoldDB" id="A0A3Q0IZ26"/>
<dbReference type="Gene3D" id="3.40.50.11860">
    <property type="entry name" value="Diphthamide synthesis DPH1/DPH2 domain 3"/>
    <property type="match status" value="1"/>
</dbReference>
<dbReference type="InterPro" id="IPR010014">
    <property type="entry name" value="DHP2"/>
</dbReference>
<dbReference type="NCBIfam" id="TIGR00322">
    <property type="entry name" value="diphth2_R"/>
    <property type="match status" value="1"/>
</dbReference>
<dbReference type="SFLD" id="SFLDS00032">
    <property type="entry name" value="Radical_SAM_3-amino-3-carboxyp"/>
    <property type="match status" value="1"/>
</dbReference>
<comment type="function">
    <text evidence="8 9">Required for the first step of diphthamide biosynthesis, a post-translational modification of histidine which occurs in elongation factor 2. DPH1 and DPH2 transfer a 3-amino-3-carboxypropyl (ACP) group from S-adenosyl-L-methionine (SAM) to a histidine residue, the reaction is assisted by a reduction system comprising DPH3 and a NADH-dependent reductase. Facilitates the reduction of the catalytic iron-sulfur cluster found in the DPH1 subunit.</text>
</comment>
<evidence type="ECO:0000256" key="1">
    <source>
        <dbReference type="ARBA" id="ARBA00001966"/>
    </source>
</evidence>
<dbReference type="PANTHER" id="PTHR10762">
    <property type="entry name" value="DIPHTHAMIDE BIOSYNTHESIS PROTEIN"/>
    <property type="match status" value="1"/>
</dbReference>
<dbReference type="InterPro" id="IPR016435">
    <property type="entry name" value="DPH1/DPH2"/>
</dbReference>
<comment type="cofactor">
    <cofactor evidence="1">
        <name>[4Fe-4S] cluster</name>
        <dbReference type="ChEBI" id="CHEBI:49883"/>
    </cofactor>
</comment>
<keyword evidence="10" id="KW-1185">Reference proteome</keyword>
<evidence type="ECO:0000256" key="3">
    <source>
        <dbReference type="ARBA" id="ARBA00006179"/>
    </source>
</evidence>
<proteinExistence type="inferred from homology"/>
<dbReference type="GO" id="GO:0051536">
    <property type="term" value="F:iron-sulfur cluster binding"/>
    <property type="evidence" value="ECO:0007669"/>
    <property type="project" value="UniProtKB-KW"/>
</dbReference>
<dbReference type="RefSeq" id="XP_026679690.1">
    <property type="nucleotide sequence ID" value="XM_026823889.1"/>
</dbReference>
<evidence type="ECO:0000313" key="11">
    <source>
        <dbReference type="RefSeq" id="XP_026679690.1"/>
    </source>
</evidence>
<dbReference type="FunFam" id="3.40.50.11840:FF:000002">
    <property type="entry name" value="2-(3-amino-3-carboxypropyl)histidine synthase subunit 2"/>
    <property type="match status" value="1"/>
</dbReference>
<dbReference type="Pfam" id="PF01866">
    <property type="entry name" value="Diphthamide_syn"/>
    <property type="match status" value="1"/>
</dbReference>
<accession>A0A3Q0IZ26</accession>
<sequence length="433" mass="48272">MANVTDFPIAMALLYSDEKSVLDRQINVENHPKLSKDELVDVFELERCLGWITEHQLSRICLQFPDELLEYSVVIAQHLEQKSFKQIFILGDTSYGSCCVDEVAASHVNADGIIHFGHSCLSTVNRLPVLYVFTKQQLDTEKFLNSISELGSQSQLVVLYDTCYAHCFDEAMCQNLAQLTVTISRLSTSTSATCGVYCRHPEDHQVSKLGRQYCLSEDRDKSVIYVYVCDSKPCRNLDNFVMSMPESSFYQFNPDSNLLSPVPQSAVVKKHLYLSEKVKDAQNVGILVATLVVNKYLTAVNHVKALCKKHGKRSYIISVGKPNVPKLANFPEIDVYVLISCPEMCLPNAKEFLQPVVHLIDVELALNPARSWENKVNLDFTQLISGGAEFVSCPDLVSPSMDISLLSNNVRVNGVAPDDTSELGLPIQLHGST</sequence>
<dbReference type="Proteomes" id="UP000079169">
    <property type="component" value="Unplaced"/>
</dbReference>
<dbReference type="GO" id="GO:0090560">
    <property type="term" value="F:2-(3-amino-3-carboxypropyl)histidine synthase activity"/>
    <property type="evidence" value="ECO:0007669"/>
    <property type="project" value="InterPro"/>
</dbReference>
<dbReference type="STRING" id="121845.A0A3Q0IZ26"/>
<evidence type="ECO:0000256" key="5">
    <source>
        <dbReference type="ARBA" id="ARBA00022723"/>
    </source>
</evidence>
<evidence type="ECO:0000313" key="10">
    <source>
        <dbReference type="Proteomes" id="UP000079169"/>
    </source>
</evidence>
<dbReference type="KEGG" id="dci:103509763"/>
<comment type="pathway">
    <text evidence="2 9">Protein modification; peptidyl-diphthamide biosynthesis.</text>
</comment>
<dbReference type="Gene3D" id="3.40.50.11840">
    <property type="entry name" value="Diphthamide synthesis DPH1/DPH2 domain 1"/>
    <property type="match status" value="1"/>
</dbReference>
<name>A0A3Q0IZ26_DIACI</name>
<evidence type="ECO:0000256" key="2">
    <source>
        <dbReference type="ARBA" id="ARBA00005156"/>
    </source>
</evidence>
<dbReference type="InterPro" id="IPR042265">
    <property type="entry name" value="DPH1/DPH2_3"/>
</dbReference>
<keyword evidence="6 9" id="KW-0408">Iron</keyword>
<keyword evidence="5 9" id="KW-0479">Metal-binding</keyword>
<dbReference type="GO" id="GO:0017183">
    <property type="term" value="P:protein histidyl modification to diphthamide"/>
    <property type="evidence" value="ECO:0007669"/>
    <property type="project" value="UniProtKB-UniPathway"/>
</dbReference>
<evidence type="ECO:0000256" key="4">
    <source>
        <dbReference type="ARBA" id="ARBA00021914"/>
    </source>
</evidence>
<dbReference type="FunFam" id="3.40.50.11860:FF:000001">
    <property type="entry name" value="2-(3-amino-3-carboxypropyl)histidine synthase subunit 2"/>
    <property type="match status" value="1"/>
</dbReference>
<dbReference type="InterPro" id="IPR042263">
    <property type="entry name" value="DPH1/DPH2_1"/>
</dbReference>
<dbReference type="NCBIfam" id="TIGR00272">
    <property type="entry name" value="DPH2"/>
    <property type="match status" value="1"/>
</dbReference>
<comment type="similarity">
    <text evidence="3 9">Belongs to the DPH1/DPH2 family. DPH2 subfamily.</text>
</comment>
<keyword evidence="7 9" id="KW-0411">Iron-sulfur</keyword>